<name>A0A846LZ36_9SPHN</name>
<evidence type="ECO:0000256" key="1">
    <source>
        <dbReference type="SAM" id="SignalP"/>
    </source>
</evidence>
<reference evidence="2 3" key="1">
    <citation type="submission" date="2020-03" db="EMBL/GenBank/DDBJ databases">
        <title>Genomic Encyclopedia of Type Strains, Phase IV (KMG-IV): sequencing the most valuable type-strain genomes for metagenomic binning, comparative biology and taxonomic classification.</title>
        <authorList>
            <person name="Goeker M."/>
        </authorList>
    </citation>
    <scope>NUCLEOTIDE SEQUENCE [LARGE SCALE GENOMIC DNA]</scope>
    <source>
        <strain evidence="2 3">DSM 21299</strain>
    </source>
</reference>
<accession>A0A846LZ36</accession>
<dbReference type="AlphaFoldDB" id="A0A846LZ36"/>
<evidence type="ECO:0000313" key="3">
    <source>
        <dbReference type="Proteomes" id="UP000576821"/>
    </source>
</evidence>
<dbReference type="RefSeq" id="WP_167301836.1">
    <property type="nucleotide sequence ID" value="NZ_JAASQR010000001.1"/>
</dbReference>
<dbReference type="EMBL" id="JAASQR010000001">
    <property type="protein sequence ID" value="NIJ15147.1"/>
    <property type="molecule type" value="Genomic_DNA"/>
</dbReference>
<evidence type="ECO:0000313" key="2">
    <source>
        <dbReference type="EMBL" id="NIJ15147.1"/>
    </source>
</evidence>
<keyword evidence="3" id="KW-1185">Reference proteome</keyword>
<keyword evidence="1" id="KW-0732">Signal</keyword>
<organism evidence="2 3">
    <name type="scientific">Sphingobium vermicomposti</name>
    <dbReference type="NCBI Taxonomy" id="529005"/>
    <lineage>
        <taxon>Bacteria</taxon>
        <taxon>Pseudomonadati</taxon>
        <taxon>Pseudomonadota</taxon>
        <taxon>Alphaproteobacteria</taxon>
        <taxon>Sphingomonadales</taxon>
        <taxon>Sphingomonadaceae</taxon>
        <taxon>Sphingobium</taxon>
    </lineage>
</organism>
<gene>
    <name evidence="2" type="ORF">FHS54_000096</name>
</gene>
<dbReference type="PROSITE" id="PS51257">
    <property type="entry name" value="PROKAR_LIPOPROTEIN"/>
    <property type="match status" value="1"/>
</dbReference>
<sequence>MKDIRIAKWLLPLLALSAAACDSRPDQWDAFIYPDRTDLTKHREIEGFKTFDLCQQAAIDQLRTLPDPDGGDYECGYKCEPRAELDGINVCKETRK</sequence>
<feature type="chain" id="PRO_5032809008" description="Lipoprotein" evidence="1">
    <location>
        <begin position="21"/>
        <end position="96"/>
    </location>
</feature>
<evidence type="ECO:0008006" key="4">
    <source>
        <dbReference type="Google" id="ProtNLM"/>
    </source>
</evidence>
<proteinExistence type="predicted"/>
<protein>
    <recommendedName>
        <fullName evidence="4">Lipoprotein</fullName>
    </recommendedName>
</protein>
<feature type="signal peptide" evidence="1">
    <location>
        <begin position="1"/>
        <end position="20"/>
    </location>
</feature>
<comment type="caution">
    <text evidence="2">The sequence shown here is derived from an EMBL/GenBank/DDBJ whole genome shotgun (WGS) entry which is preliminary data.</text>
</comment>
<dbReference type="Proteomes" id="UP000576821">
    <property type="component" value="Unassembled WGS sequence"/>
</dbReference>